<evidence type="ECO:0000256" key="4">
    <source>
        <dbReference type="ARBA" id="ARBA00022519"/>
    </source>
</evidence>
<dbReference type="InterPro" id="IPR037185">
    <property type="entry name" value="EmrE-like"/>
</dbReference>
<keyword evidence="7" id="KW-0448">Lipopolysaccharide biosynthesis</keyword>
<dbReference type="GO" id="GO:0022857">
    <property type="term" value="F:transmembrane transporter activity"/>
    <property type="evidence" value="ECO:0007669"/>
    <property type="project" value="InterPro"/>
</dbReference>
<keyword evidence="5" id="KW-0441">Lipid A biosynthesis</keyword>
<keyword evidence="3" id="KW-0444">Lipid biosynthesis</keyword>
<organism evidence="14 15">
    <name type="scientific">Hydrogenophaga crocea</name>
    <dbReference type="NCBI Taxonomy" id="2716225"/>
    <lineage>
        <taxon>Bacteria</taxon>
        <taxon>Pseudomonadati</taxon>
        <taxon>Pseudomonadota</taxon>
        <taxon>Betaproteobacteria</taxon>
        <taxon>Burkholderiales</taxon>
        <taxon>Comamonadaceae</taxon>
        <taxon>Hydrogenophaga</taxon>
    </lineage>
</organism>
<dbReference type="Proteomes" id="UP000503162">
    <property type="component" value="Chromosome"/>
</dbReference>
<keyword evidence="9" id="KW-0443">Lipid metabolism</keyword>
<keyword evidence="2" id="KW-1003">Cell membrane</keyword>
<keyword evidence="4" id="KW-0997">Cell inner membrane</keyword>
<evidence type="ECO:0000256" key="5">
    <source>
        <dbReference type="ARBA" id="ARBA00022556"/>
    </source>
</evidence>
<dbReference type="Gene3D" id="1.10.3730.20">
    <property type="match status" value="1"/>
</dbReference>
<dbReference type="GO" id="GO:0005886">
    <property type="term" value="C:plasma membrane"/>
    <property type="evidence" value="ECO:0007669"/>
    <property type="project" value="UniProtKB-SubCell"/>
</dbReference>
<keyword evidence="12" id="KW-0732">Signal</keyword>
<proteinExistence type="predicted"/>
<dbReference type="GO" id="GO:0009245">
    <property type="term" value="P:lipid A biosynthetic process"/>
    <property type="evidence" value="ECO:0007669"/>
    <property type="project" value="UniProtKB-KW"/>
</dbReference>
<evidence type="ECO:0000256" key="8">
    <source>
        <dbReference type="ARBA" id="ARBA00022989"/>
    </source>
</evidence>
<keyword evidence="10 11" id="KW-0472">Membrane</keyword>
<name>A0A6G8IL15_9BURK</name>
<evidence type="ECO:0000256" key="2">
    <source>
        <dbReference type="ARBA" id="ARBA00022475"/>
    </source>
</evidence>
<evidence type="ECO:0000256" key="10">
    <source>
        <dbReference type="ARBA" id="ARBA00023136"/>
    </source>
</evidence>
<evidence type="ECO:0000256" key="7">
    <source>
        <dbReference type="ARBA" id="ARBA00022985"/>
    </source>
</evidence>
<comment type="subcellular location">
    <subcellularLocation>
        <location evidence="1">Cell membrane</location>
        <topology evidence="1">Multi-pass membrane protein</topology>
    </subcellularLocation>
</comment>
<dbReference type="InterPro" id="IPR000620">
    <property type="entry name" value="EamA_dom"/>
</dbReference>
<evidence type="ECO:0000313" key="15">
    <source>
        <dbReference type="Proteomes" id="UP000503162"/>
    </source>
</evidence>
<sequence length="123" mass="12886">MKTIALSLAVFCVLLSSAAQLAMKRGLAPGSGAGADVAGTYVQAFTSPMVWLGLVLYGASAVLWLWVLSRLDVSLAYPLVSLGFVVTMLLGVLWLGEPFSWVRVAGCTLIVLGVSLLALDTRA</sequence>
<feature type="transmembrane region" description="Helical" evidence="11">
    <location>
        <begin position="49"/>
        <end position="68"/>
    </location>
</feature>
<evidence type="ECO:0000256" key="3">
    <source>
        <dbReference type="ARBA" id="ARBA00022516"/>
    </source>
</evidence>
<dbReference type="RefSeq" id="WP_166229368.1">
    <property type="nucleotide sequence ID" value="NZ_CP049989.1"/>
</dbReference>
<dbReference type="InterPro" id="IPR000390">
    <property type="entry name" value="Small_drug/metabolite_transptr"/>
</dbReference>
<dbReference type="PANTHER" id="PTHR30561:SF9">
    <property type="entry name" value="4-AMINO-4-DEOXY-L-ARABINOSE-PHOSPHOUNDECAPRENOL FLIPPASE SUBUNIT ARNF-RELATED"/>
    <property type="match status" value="1"/>
</dbReference>
<dbReference type="KEGG" id="hcz:G9Q37_17960"/>
<evidence type="ECO:0000256" key="12">
    <source>
        <dbReference type="SAM" id="SignalP"/>
    </source>
</evidence>
<protein>
    <submittedName>
        <fullName evidence="14">EamA family transporter</fullName>
    </submittedName>
</protein>
<feature type="transmembrane region" description="Helical" evidence="11">
    <location>
        <begin position="101"/>
        <end position="119"/>
    </location>
</feature>
<accession>A0A6G8IL15</accession>
<dbReference type="EMBL" id="CP049989">
    <property type="protein sequence ID" value="QIM53907.1"/>
    <property type="molecule type" value="Genomic_DNA"/>
</dbReference>
<dbReference type="SUPFAM" id="SSF103481">
    <property type="entry name" value="Multidrug resistance efflux transporter EmrE"/>
    <property type="match status" value="1"/>
</dbReference>
<dbReference type="GO" id="GO:0009103">
    <property type="term" value="P:lipopolysaccharide biosynthetic process"/>
    <property type="evidence" value="ECO:0007669"/>
    <property type="project" value="UniProtKB-KW"/>
</dbReference>
<feature type="domain" description="EamA" evidence="13">
    <location>
        <begin position="50"/>
        <end position="118"/>
    </location>
</feature>
<keyword evidence="6 11" id="KW-0812">Transmembrane</keyword>
<evidence type="ECO:0000313" key="14">
    <source>
        <dbReference type="EMBL" id="QIM53907.1"/>
    </source>
</evidence>
<keyword evidence="8 11" id="KW-1133">Transmembrane helix</keyword>
<feature type="signal peptide" evidence="12">
    <location>
        <begin position="1"/>
        <end position="21"/>
    </location>
</feature>
<evidence type="ECO:0000259" key="13">
    <source>
        <dbReference type="Pfam" id="PF00892"/>
    </source>
</evidence>
<dbReference type="PANTHER" id="PTHR30561">
    <property type="entry name" value="SMR FAMILY PROTON-DEPENDENT DRUG EFFLUX TRANSPORTER SUGE"/>
    <property type="match status" value="1"/>
</dbReference>
<evidence type="ECO:0000256" key="6">
    <source>
        <dbReference type="ARBA" id="ARBA00022692"/>
    </source>
</evidence>
<evidence type="ECO:0000256" key="11">
    <source>
        <dbReference type="SAM" id="Phobius"/>
    </source>
</evidence>
<feature type="transmembrane region" description="Helical" evidence="11">
    <location>
        <begin position="75"/>
        <end position="95"/>
    </location>
</feature>
<evidence type="ECO:0000256" key="9">
    <source>
        <dbReference type="ARBA" id="ARBA00023098"/>
    </source>
</evidence>
<dbReference type="Pfam" id="PF00892">
    <property type="entry name" value="EamA"/>
    <property type="match status" value="1"/>
</dbReference>
<reference evidence="14 15" key="1">
    <citation type="submission" date="2020-03" db="EMBL/GenBank/DDBJ databases">
        <title>Hydrogenophaga sp. nov. isolated from cyanobacterial mat.</title>
        <authorList>
            <person name="Thorat V."/>
            <person name="Kirdat K."/>
            <person name="Tiwarekar B."/>
            <person name="Costa E.D."/>
            <person name="Yadav A."/>
        </authorList>
    </citation>
    <scope>NUCLEOTIDE SEQUENCE [LARGE SCALE GENOMIC DNA]</scope>
    <source>
        <strain evidence="14 15">BA0156</strain>
    </source>
</reference>
<feature type="chain" id="PRO_5026188792" evidence="12">
    <location>
        <begin position="22"/>
        <end position="123"/>
    </location>
</feature>
<gene>
    <name evidence="14" type="ORF">G9Q37_17960</name>
</gene>
<dbReference type="AlphaFoldDB" id="A0A6G8IL15"/>
<evidence type="ECO:0000256" key="1">
    <source>
        <dbReference type="ARBA" id="ARBA00004651"/>
    </source>
</evidence>
<keyword evidence="15" id="KW-1185">Reference proteome</keyword>